<sequence>MSYRILIVEDEIIVATEIEDVIADMGHVPAGIAADQKSALALAGNVDVALVDLNLRDGPTGMTIGRILAQTHGVTVVFMTANPSQLGDGVPGTLGVLPKPATDRDLHDVVNFAVAQHTRKKANPPQRMRLFDWNDGSYA</sequence>
<dbReference type="OrthoDB" id="7060229at2"/>
<dbReference type="GO" id="GO:0000160">
    <property type="term" value="P:phosphorelay signal transduction system"/>
    <property type="evidence" value="ECO:0007669"/>
    <property type="project" value="InterPro"/>
</dbReference>
<dbReference type="SUPFAM" id="SSF52172">
    <property type="entry name" value="CheY-like"/>
    <property type="match status" value="1"/>
</dbReference>
<evidence type="ECO:0000259" key="2">
    <source>
        <dbReference type="PROSITE" id="PS50110"/>
    </source>
</evidence>
<dbReference type="AlphaFoldDB" id="A0A3S4CCX2"/>
<dbReference type="Proteomes" id="UP000268844">
    <property type="component" value="Unassembled WGS sequence"/>
</dbReference>
<name>A0A3S4CCX2_9HYPH</name>
<organism evidence="3 4">
    <name type="scientific">Devosia equisanguinis</name>
    <dbReference type="NCBI Taxonomy" id="2490941"/>
    <lineage>
        <taxon>Bacteria</taxon>
        <taxon>Pseudomonadati</taxon>
        <taxon>Pseudomonadota</taxon>
        <taxon>Alphaproteobacteria</taxon>
        <taxon>Hyphomicrobiales</taxon>
        <taxon>Devosiaceae</taxon>
        <taxon>Devosia</taxon>
    </lineage>
</organism>
<gene>
    <name evidence="3" type="ORF">DEVEQU_02350</name>
</gene>
<feature type="modified residue" description="4-aspartylphosphate" evidence="1">
    <location>
        <position position="52"/>
    </location>
</feature>
<dbReference type="PROSITE" id="PS50110">
    <property type="entry name" value="RESPONSE_REGULATORY"/>
    <property type="match status" value="1"/>
</dbReference>
<dbReference type="RefSeq" id="WP_126150750.1">
    <property type="nucleotide sequence ID" value="NZ_JBHTMH010000001.1"/>
</dbReference>
<evidence type="ECO:0000256" key="1">
    <source>
        <dbReference type="PROSITE-ProRule" id="PRU00169"/>
    </source>
</evidence>
<dbReference type="EMBL" id="UZWD01000028">
    <property type="protein sequence ID" value="VDS05209.1"/>
    <property type="molecule type" value="Genomic_DNA"/>
</dbReference>
<evidence type="ECO:0000313" key="3">
    <source>
        <dbReference type="EMBL" id="VDS05209.1"/>
    </source>
</evidence>
<keyword evidence="1" id="KW-0597">Phosphoprotein</keyword>
<reference evidence="3 4" key="1">
    <citation type="submission" date="2018-12" db="EMBL/GenBank/DDBJ databases">
        <authorList>
            <person name="Criscuolo A."/>
        </authorList>
    </citation>
    <scope>NUCLEOTIDE SEQUENCE [LARGE SCALE GENOMIC DNA]</scope>
    <source>
        <strain evidence="3">ACIP1116281</strain>
    </source>
</reference>
<keyword evidence="4" id="KW-1185">Reference proteome</keyword>
<dbReference type="InterPro" id="IPR011006">
    <property type="entry name" value="CheY-like_superfamily"/>
</dbReference>
<feature type="domain" description="Response regulatory" evidence="2">
    <location>
        <begin position="4"/>
        <end position="114"/>
    </location>
</feature>
<dbReference type="Gene3D" id="3.40.50.2300">
    <property type="match status" value="1"/>
</dbReference>
<evidence type="ECO:0000313" key="4">
    <source>
        <dbReference type="Proteomes" id="UP000268844"/>
    </source>
</evidence>
<proteinExistence type="predicted"/>
<dbReference type="NCBIfam" id="NF009972">
    <property type="entry name" value="PRK13435.1-3"/>
    <property type="match status" value="1"/>
</dbReference>
<dbReference type="Pfam" id="PF00072">
    <property type="entry name" value="Response_reg"/>
    <property type="match status" value="1"/>
</dbReference>
<dbReference type="SMART" id="SM00448">
    <property type="entry name" value="REC"/>
    <property type="match status" value="1"/>
</dbReference>
<accession>A0A3S4CCX2</accession>
<protein>
    <submittedName>
        <fullName evidence="3">Two-component response regulator</fullName>
    </submittedName>
</protein>
<dbReference type="InterPro" id="IPR001789">
    <property type="entry name" value="Sig_transdc_resp-reg_receiver"/>
</dbReference>